<sequence>MRQVHTQQGMSLMELAVALLVSALVVLLAVGFYAQSAKTTLQAQSMAVMIDQHIYGVASLNEQLRLAGLGMTSQPQALLWDREQLHGLTGIDTKHLSSAGRHPSNLTIASDQLTVRYVAPADMLDCEGSVALGPRRARLTNGQMALIDGQVVIERYFVNKEADGSLALRCDAARYVTDEIERDSTRDRRGLGSAYTSAIIDRAVTDRGVRRANQVRGLGDQGELMLSEIEGFWVRWIGQQAQSVQVGRMDEVQSEMLIDGVQIAILAQELSDANAENNVPIFDQRLSLTDDKPRKLYQLQISFVNAGTLSATDLSLPAE</sequence>
<comment type="caution">
    <text evidence="1">The sequence shown here is derived from an EMBL/GenBank/DDBJ whole genome shotgun (WGS) entry which is preliminary data.</text>
</comment>
<dbReference type="EMBL" id="MUYV01000001">
    <property type="protein sequence ID" value="OOS26331.1"/>
    <property type="molecule type" value="Genomic_DNA"/>
</dbReference>
<dbReference type="AlphaFoldDB" id="A0A1T0CW25"/>
<dbReference type="Proteomes" id="UP000190683">
    <property type="component" value="Unassembled WGS sequence"/>
</dbReference>
<organism evidence="1 2">
    <name type="scientific">Moraxella porci DSM 25326</name>
    <dbReference type="NCBI Taxonomy" id="573983"/>
    <lineage>
        <taxon>Bacteria</taxon>
        <taxon>Pseudomonadati</taxon>
        <taxon>Pseudomonadota</taxon>
        <taxon>Gammaproteobacteria</taxon>
        <taxon>Moraxellales</taxon>
        <taxon>Moraxellaceae</taxon>
        <taxon>Moraxella</taxon>
    </lineage>
</organism>
<name>A0A1T0CW25_9GAMM</name>
<evidence type="ECO:0008006" key="3">
    <source>
        <dbReference type="Google" id="ProtNLM"/>
    </source>
</evidence>
<keyword evidence="2" id="KW-1185">Reference proteome</keyword>
<dbReference type="RefSeq" id="WP_078316720.1">
    <property type="nucleotide sequence ID" value="NZ_MUYV01000001.1"/>
</dbReference>
<dbReference type="STRING" id="573983.B0681_00055"/>
<gene>
    <name evidence="1" type="ORF">B0681_00055</name>
</gene>
<evidence type="ECO:0000313" key="1">
    <source>
        <dbReference type="EMBL" id="OOS26331.1"/>
    </source>
</evidence>
<protein>
    <recommendedName>
        <fullName evidence="3">Prepilin-type N-terminal cleavage/methylation domain-containing protein</fullName>
    </recommendedName>
</protein>
<proteinExistence type="predicted"/>
<evidence type="ECO:0000313" key="2">
    <source>
        <dbReference type="Proteomes" id="UP000190683"/>
    </source>
</evidence>
<reference evidence="1 2" key="1">
    <citation type="submission" date="2017-02" db="EMBL/GenBank/DDBJ databases">
        <title>Draft genome sequence of Moraxella porci CCUG 54912T type strain.</title>
        <authorList>
            <person name="Salva-Serra F."/>
            <person name="Engstrom-Jakobsson H."/>
            <person name="Thorell K."/>
            <person name="Jaen-Luchoro D."/>
            <person name="Gonzales-Siles L."/>
            <person name="Karlsson R."/>
            <person name="Yazdan S."/>
            <person name="Boulund F."/>
            <person name="Johnning A."/>
            <person name="Engstrand L."/>
            <person name="Kristiansson E."/>
            <person name="Moore E."/>
        </authorList>
    </citation>
    <scope>NUCLEOTIDE SEQUENCE [LARGE SCALE GENOMIC DNA]</scope>
    <source>
        <strain evidence="1 2">CCUG 54912</strain>
    </source>
</reference>
<accession>A0A1T0CW25</accession>